<evidence type="ECO:0000256" key="1">
    <source>
        <dbReference type="SAM" id="MobiDB-lite"/>
    </source>
</evidence>
<accession>A0A4Z2GUA3</accession>
<protein>
    <submittedName>
        <fullName evidence="2">Uncharacterized protein</fullName>
    </submittedName>
</protein>
<feature type="region of interest" description="Disordered" evidence="1">
    <location>
        <begin position="35"/>
        <end position="58"/>
    </location>
</feature>
<name>A0A4Z2GUA3_9TELE</name>
<dbReference type="EMBL" id="SRLO01000422">
    <property type="protein sequence ID" value="TNN56725.1"/>
    <property type="molecule type" value="Genomic_DNA"/>
</dbReference>
<proteinExistence type="predicted"/>
<sequence length="79" mass="8849">MTSELQQTSPSVTDTSVSVESYDAVNKKYCHSKEISKASSLSRSSGSTDPSLRPQKEENVWGHIYPHAFYKRVDERTPA</sequence>
<evidence type="ECO:0000313" key="3">
    <source>
        <dbReference type="Proteomes" id="UP000314294"/>
    </source>
</evidence>
<dbReference type="Proteomes" id="UP000314294">
    <property type="component" value="Unassembled WGS sequence"/>
</dbReference>
<evidence type="ECO:0000313" key="2">
    <source>
        <dbReference type="EMBL" id="TNN56725.1"/>
    </source>
</evidence>
<feature type="compositionally biased region" description="Low complexity" evidence="1">
    <location>
        <begin position="37"/>
        <end position="51"/>
    </location>
</feature>
<comment type="caution">
    <text evidence="2">The sequence shown here is derived from an EMBL/GenBank/DDBJ whole genome shotgun (WGS) entry which is preliminary data.</text>
</comment>
<dbReference type="AlphaFoldDB" id="A0A4Z2GUA3"/>
<organism evidence="2 3">
    <name type="scientific">Liparis tanakae</name>
    <name type="common">Tanaka's snailfish</name>
    <dbReference type="NCBI Taxonomy" id="230148"/>
    <lineage>
        <taxon>Eukaryota</taxon>
        <taxon>Metazoa</taxon>
        <taxon>Chordata</taxon>
        <taxon>Craniata</taxon>
        <taxon>Vertebrata</taxon>
        <taxon>Euteleostomi</taxon>
        <taxon>Actinopterygii</taxon>
        <taxon>Neopterygii</taxon>
        <taxon>Teleostei</taxon>
        <taxon>Neoteleostei</taxon>
        <taxon>Acanthomorphata</taxon>
        <taxon>Eupercaria</taxon>
        <taxon>Perciformes</taxon>
        <taxon>Cottioidei</taxon>
        <taxon>Cottales</taxon>
        <taxon>Liparidae</taxon>
        <taxon>Liparis</taxon>
    </lineage>
</organism>
<reference evidence="2 3" key="1">
    <citation type="submission" date="2019-03" db="EMBL/GenBank/DDBJ databases">
        <title>First draft genome of Liparis tanakae, snailfish: a comprehensive survey of snailfish specific genes.</title>
        <authorList>
            <person name="Kim W."/>
            <person name="Song I."/>
            <person name="Jeong J.-H."/>
            <person name="Kim D."/>
            <person name="Kim S."/>
            <person name="Ryu S."/>
            <person name="Song J.Y."/>
            <person name="Lee S.K."/>
        </authorList>
    </citation>
    <scope>NUCLEOTIDE SEQUENCE [LARGE SCALE GENOMIC DNA]</scope>
    <source>
        <tissue evidence="2">Muscle</tissue>
    </source>
</reference>
<keyword evidence="3" id="KW-1185">Reference proteome</keyword>
<gene>
    <name evidence="2" type="ORF">EYF80_033070</name>
</gene>